<evidence type="ECO:0008006" key="3">
    <source>
        <dbReference type="Google" id="ProtNLM"/>
    </source>
</evidence>
<proteinExistence type="predicted"/>
<evidence type="ECO:0000313" key="2">
    <source>
        <dbReference type="EMBL" id="CAE0545090.1"/>
    </source>
</evidence>
<protein>
    <recommendedName>
        <fullName evidence="3">START domain-containing protein</fullName>
    </recommendedName>
</protein>
<feature type="region of interest" description="Disordered" evidence="1">
    <location>
        <begin position="1"/>
        <end position="29"/>
    </location>
</feature>
<dbReference type="Gene3D" id="3.30.530.20">
    <property type="match status" value="1"/>
</dbReference>
<reference evidence="2" key="1">
    <citation type="submission" date="2021-01" db="EMBL/GenBank/DDBJ databases">
        <authorList>
            <person name="Corre E."/>
            <person name="Pelletier E."/>
            <person name="Niang G."/>
            <person name="Scheremetjew M."/>
            <person name="Finn R."/>
            <person name="Kale V."/>
            <person name="Holt S."/>
            <person name="Cochrane G."/>
            <person name="Meng A."/>
            <person name="Brown T."/>
            <person name="Cohen L."/>
        </authorList>
    </citation>
    <scope>NUCLEOTIDE SEQUENCE</scope>
    <source>
        <strain evidence="2">379</strain>
    </source>
</reference>
<organism evidence="2">
    <name type="scientific">Emiliania huxleyi</name>
    <name type="common">Coccolithophore</name>
    <name type="synonym">Pontosphaera huxleyi</name>
    <dbReference type="NCBI Taxonomy" id="2903"/>
    <lineage>
        <taxon>Eukaryota</taxon>
        <taxon>Haptista</taxon>
        <taxon>Haptophyta</taxon>
        <taxon>Prymnesiophyceae</taxon>
        <taxon>Isochrysidales</taxon>
        <taxon>Noelaerhabdaceae</taxon>
        <taxon>Emiliania</taxon>
    </lineage>
</organism>
<dbReference type="InterPro" id="IPR023393">
    <property type="entry name" value="START-like_dom_sf"/>
</dbReference>
<feature type="compositionally biased region" description="Polar residues" evidence="1">
    <location>
        <begin position="1"/>
        <end position="11"/>
    </location>
</feature>
<name>A0A7S3WAH9_EMIHU</name>
<sequence>MSGKLNKSTASLHAAAKAKPKPDWSLTPKAKRNSMLDFAKAIASGEEEQGAAPEKSQGFAMRPESSFYQAMSDVEALADSKSALVNLADNFEAFPGSLLVDEKGSDAVGGVKAKYDVSPDGDLFLLAQIEIACPKETAMDLLWDGRATTVCKIWKSLVGSHDIVHEYTPTCRILHIKFAPPSLGAAAATSARDTSVIANKYSKTIVCHSIVSSHIPPVDGSENKKVQYVRGDTKVLGFVVEPTGPNSCSVSIACDFALNGGFDWWVTKLLFKCTGVAEMAAKSTATDVAKCLKRLRTACEALAKGDADIAM</sequence>
<accession>A0A7S3WAH9</accession>
<evidence type="ECO:0000256" key="1">
    <source>
        <dbReference type="SAM" id="MobiDB-lite"/>
    </source>
</evidence>
<gene>
    <name evidence="2" type="ORF">EHUX00137_LOCUS14714</name>
</gene>
<dbReference type="AlphaFoldDB" id="A0A7S3WAH9"/>
<dbReference type="SUPFAM" id="SSF55961">
    <property type="entry name" value="Bet v1-like"/>
    <property type="match status" value="1"/>
</dbReference>
<dbReference type="EMBL" id="HBIR01019426">
    <property type="protein sequence ID" value="CAE0545090.1"/>
    <property type="molecule type" value="Transcribed_RNA"/>
</dbReference>